<gene>
    <name evidence="7" type="ORF">R4Y45_01735</name>
</gene>
<keyword evidence="4" id="KW-0472">Membrane</keyword>
<proteinExistence type="predicted"/>
<dbReference type="PANTHER" id="PTHR47737">
    <property type="entry name" value="GLYCINE BETAINE/PROLINE BETAINE TRANSPORT SYSTEM PERMEASE PROTEIN PROW"/>
    <property type="match status" value="1"/>
</dbReference>
<evidence type="ECO:0000313" key="7">
    <source>
        <dbReference type="EMBL" id="MEJ6347949.1"/>
    </source>
</evidence>
<dbReference type="Gene3D" id="3.40.190.100">
    <property type="entry name" value="Glycine betaine-binding periplasmic protein, domain 2"/>
    <property type="match status" value="1"/>
</dbReference>
<comment type="subcellular location">
    <subcellularLocation>
        <location evidence="1">Cell membrane</location>
    </subcellularLocation>
</comment>
<evidence type="ECO:0000313" key="8">
    <source>
        <dbReference type="Proteomes" id="UP001377804"/>
    </source>
</evidence>
<organism evidence="7 8">
    <name type="scientific">Holzapfeliella saturejae</name>
    <dbReference type="NCBI Taxonomy" id="3082953"/>
    <lineage>
        <taxon>Bacteria</taxon>
        <taxon>Bacillati</taxon>
        <taxon>Bacillota</taxon>
        <taxon>Bacilli</taxon>
        <taxon>Lactobacillales</taxon>
        <taxon>Lactobacillaceae</taxon>
        <taxon>Holzapfeliella</taxon>
    </lineage>
</organism>
<evidence type="ECO:0000256" key="1">
    <source>
        <dbReference type="ARBA" id="ARBA00004236"/>
    </source>
</evidence>
<name>A0ABU8SEY1_9LACO</name>
<feature type="domain" description="ABC-type glycine betaine transport system substrate-binding" evidence="6">
    <location>
        <begin position="36"/>
        <end position="278"/>
    </location>
</feature>
<dbReference type="RefSeq" id="WP_339968660.1">
    <property type="nucleotide sequence ID" value="NZ_JAWMWG010000001.1"/>
</dbReference>
<dbReference type="Gene3D" id="3.40.190.10">
    <property type="entry name" value="Periplasmic binding protein-like II"/>
    <property type="match status" value="1"/>
</dbReference>
<dbReference type="SUPFAM" id="SSF53850">
    <property type="entry name" value="Periplasmic binding protein-like II"/>
    <property type="match status" value="1"/>
</dbReference>
<reference evidence="7 8" key="1">
    <citation type="submission" date="2023-10" db="EMBL/GenBank/DDBJ databases">
        <title>Holzapfeliella saturejae sp. nov. isolated from Satureja montana flowers.</title>
        <authorList>
            <person name="Alcantara C."/>
            <person name="Zuniga M."/>
            <person name="Landete J.M."/>
            <person name="Monedero V."/>
        </authorList>
    </citation>
    <scope>NUCLEOTIDE SEQUENCE [LARGE SCALE GENOMIC DNA]</scope>
    <source>
        <strain evidence="7 8">He02</strain>
    </source>
</reference>
<evidence type="ECO:0000256" key="2">
    <source>
        <dbReference type="ARBA" id="ARBA00022448"/>
    </source>
</evidence>
<feature type="signal peptide" evidence="5">
    <location>
        <begin position="1"/>
        <end position="22"/>
    </location>
</feature>
<evidence type="ECO:0000256" key="5">
    <source>
        <dbReference type="SAM" id="SignalP"/>
    </source>
</evidence>
<keyword evidence="5" id="KW-0732">Signal</keyword>
<dbReference type="CDD" id="cd13639">
    <property type="entry name" value="PBP2_OpuAC_like"/>
    <property type="match status" value="1"/>
</dbReference>
<dbReference type="Pfam" id="PF04069">
    <property type="entry name" value="OpuAC"/>
    <property type="match status" value="1"/>
</dbReference>
<comment type="caution">
    <text evidence="7">The sequence shown here is derived from an EMBL/GenBank/DDBJ whole genome shotgun (WGS) entry which is preliminary data.</text>
</comment>
<dbReference type="PANTHER" id="PTHR47737:SF1">
    <property type="entry name" value="GLYCINE BETAINE_PROLINE BETAINE TRANSPORT SYSTEM PERMEASE PROTEIN PROW"/>
    <property type="match status" value="1"/>
</dbReference>
<protein>
    <submittedName>
        <fullName evidence="7">Glycine betaine ABC transporter substrate-binding protein</fullName>
    </submittedName>
</protein>
<dbReference type="Proteomes" id="UP001377804">
    <property type="component" value="Unassembled WGS sequence"/>
</dbReference>
<evidence type="ECO:0000259" key="6">
    <source>
        <dbReference type="Pfam" id="PF04069"/>
    </source>
</evidence>
<sequence>MKFARKISIMLSLLFVGLSLTACSKKEPQAAKASNKITLAYKEWDDAIASTFVVGEVLQNMGYQVEMVPLDNTFMWKSVADGSADAMVTAWLPTTNGPEYKRYKNQVDLIGESLPGGAKAGYIVPSYMSVNSIADLKDEANKTITGMEPGAGITANAEKTLKRYSNLKGFKLMPSSSGAMFSALDKAIKNKEEIIITGWMPHWSFNKYDIKILDDPQGTISAPETISTIARKGLKDDKPEAFNVLKNFKWDLADINEIMVKLSDNVDPKQAAHEWIEKNPEKVASWKAS</sequence>
<evidence type="ECO:0000256" key="4">
    <source>
        <dbReference type="ARBA" id="ARBA00023136"/>
    </source>
</evidence>
<evidence type="ECO:0000256" key="3">
    <source>
        <dbReference type="ARBA" id="ARBA00022475"/>
    </source>
</evidence>
<keyword evidence="2" id="KW-0813">Transport</keyword>
<feature type="chain" id="PRO_5045333960" evidence="5">
    <location>
        <begin position="23"/>
        <end position="289"/>
    </location>
</feature>
<accession>A0ABU8SEY1</accession>
<dbReference type="EMBL" id="JAWMWG010000001">
    <property type="protein sequence ID" value="MEJ6347949.1"/>
    <property type="molecule type" value="Genomic_DNA"/>
</dbReference>
<keyword evidence="3" id="KW-1003">Cell membrane</keyword>
<dbReference type="PROSITE" id="PS51257">
    <property type="entry name" value="PROKAR_LIPOPROTEIN"/>
    <property type="match status" value="1"/>
</dbReference>
<dbReference type="InterPro" id="IPR007210">
    <property type="entry name" value="ABC_Gly_betaine_transp_sub-bd"/>
</dbReference>
<keyword evidence="8" id="KW-1185">Reference proteome</keyword>